<feature type="compositionally biased region" description="Basic and acidic residues" evidence="1">
    <location>
        <begin position="21"/>
        <end position="30"/>
    </location>
</feature>
<reference evidence="2 3" key="1">
    <citation type="submission" date="2020-04" db="EMBL/GenBank/DDBJ databases">
        <title>MicrobeNet Type strains.</title>
        <authorList>
            <person name="Nicholson A.C."/>
        </authorList>
    </citation>
    <scope>NUCLEOTIDE SEQUENCE [LARGE SCALE GENOMIC DNA]</scope>
    <source>
        <strain evidence="2 3">JCM 12354</strain>
    </source>
</reference>
<keyword evidence="3" id="KW-1185">Reference proteome</keyword>
<accession>A0A846Y883</accession>
<sequence length="236" mass="25521">MTIIRRAAETEPTVRPIIEPDNLRDDRDELAGNAPQDHAETIATIPADAALAVRASESADGITDLHHAEQPADDLEPLPPLFHVMAATPKSGATTLAAWAGCAAEVERDLQWRPPPDSSPHLVITAPKSPDGVRAARQLAGALSRTVGGGVHVAAIALLEDQPRPTLALRELIEAAERAGIPIHTLAHDPRMRFPTDLEHERAWTPQNAEHPAVPPVLEHIYRHVFHHIAAKETSK</sequence>
<gene>
    <name evidence="2" type="ORF">HGA08_27530</name>
</gene>
<protein>
    <submittedName>
        <fullName evidence="2">Uncharacterized protein</fullName>
    </submittedName>
</protein>
<evidence type="ECO:0000313" key="2">
    <source>
        <dbReference type="EMBL" id="NKY53951.1"/>
    </source>
</evidence>
<evidence type="ECO:0000256" key="1">
    <source>
        <dbReference type="SAM" id="MobiDB-lite"/>
    </source>
</evidence>
<dbReference type="RefSeq" id="WP_067879173.1">
    <property type="nucleotide sequence ID" value="NZ_JAAXOP010000022.1"/>
</dbReference>
<comment type="caution">
    <text evidence="2">The sequence shown here is derived from an EMBL/GenBank/DDBJ whole genome shotgun (WGS) entry which is preliminary data.</text>
</comment>
<dbReference type="Proteomes" id="UP000565711">
    <property type="component" value="Unassembled WGS sequence"/>
</dbReference>
<dbReference type="AlphaFoldDB" id="A0A846Y883"/>
<dbReference type="EMBL" id="JAAXOP010000022">
    <property type="protein sequence ID" value="NKY53951.1"/>
    <property type="molecule type" value="Genomic_DNA"/>
</dbReference>
<feature type="region of interest" description="Disordered" evidence="1">
    <location>
        <begin position="18"/>
        <end position="38"/>
    </location>
</feature>
<proteinExistence type="predicted"/>
<evidence type="ECO:0000313" key="3">
    <source>
        <dbReference type="Proteomes" id="UP000565711"/>
    </source>
</evidence>
<name>A0A846Y883_9NOCA</name>
<organism evidence="2 3">
    <name type="scientific">Nocardia vermiculata</name>
    <dbReference type="NCBI Taxonomy" id="257274"/>
    <lineage>
        <taxon>Bacteria</taxon>
        <taxon>Bacillati</taxon>
        <taxon>Actinomycetota</taxon>
        <taxon>Actinomycetes</taxon>
        <taxon>Mycobacteriales</taxon>
        <taxon>Nocardiaceae</taxon>
        <taxon>Nocardia</taxon>
    </lineage>
</organism>